<feature type="transmembrane region" description="Helical" evidence="8">
    <location>
        <begin position="28"/>
        <end position="45"/>
    </location>
</feature>
<evidence type="ECO:0000256" key="1">
    <source>
        <dbReference type="ARBA" id="ARBA00004651"/>
    </source>
</evidence>
<dbReference type="InterPro" id="IPR014263">
    <property type="entry name" value="Methanolan_biosynth_EpsI"/>
</dbReference>
<feature type="transmembrane region" description="Helical" evidence="8">
    <location>
        <begin position="116"/>
        <end position="142"/>
    </location>
</feature>
<evidence type="ECO:0000256" key="5">
    <source>
        <dbReference type="ARBA" id="ARBA00022801"/>
    </source>
</evidence>
<dbReference type="NCBIfam" id="TIGR02602">
    <property type="entry name" value="8TM_EpsH"/>
    <property type="match status" value="1"/>
</dbReference>
<evidence type="ECO:0000256" key="7">
    <source>
        <dbReference type="ARBA" id="ARBA00023136"/>
    </source>
</evidence>
<keyword evidence="3" id="KW-0645">Protease</keyword>
<dbReference type="GO" id="GO:0016787">
    <property type="term" value="F:hydrolase activity"/>
    <property type="evidence" value="ECO:0007669"/>
    <property type="project" value="UniProtKB-KW"/>
</dbReference>
<proteinExistence type="predicted"/>
<dbReference type="NCBIfam" id="TIGR04178">
    <property type="entry name" value="exo_archaeo"/>
    <property type="match status" value="1"/>
</dbReference>
<feature type="domain" description="Methanolan biosynthesis EpsI" evidence="9">
    <location>
        <begin position="318"/>
        <end position="515"/>
    </location>
</feature>
<evidence type="ECO:0000256" key="3">
    <source>
        <dbReference type="ARBA" id="ARBA00022670"/>
    </source>
</evidence>
<accession>A0ABW9VU05</accession>
<evidence type="ECO:0000313" key="11">
    <source>
        <dbReference type="Proteomes" id="UP000642144"/>
    </source>
</evidence>
<keyword evidence="6 8" id="KW-1133">Transmembrane helix</keyword>
<keyword evidence="7 8" id="KW-0472">Membrane</keyword>
<dbReference type="NCBIfam" id="TIGR03109">
    <property type="entry name" value="exosort_XrtA"/>
    <property type="match status" value="1"/>
</dbReference>
<keyword evidence="4 8" id="KW-0812">Transmembrane</keyword>
<organism evidence="10 11">
    <name type="scientific">Duganella levis</name>
    <dbReference type="NCBI Taxonomy" id="2692169"/>
    <lineage>
        <taxon>Bacteria</taxon>
        <taxon>Pseudomonadati</taxon>
        <taxon>Pseudomonadota</taxon>
        <taxon>Betaproteobacteria</taxon>
        <taxon>Burkholderiales</taxon>
        <taxon>Oxalobacteraceae</taxon>
        <taxon>Telluria group</taxon>
        <taxon>Duganella</taxon>
    </lineage>
</organism>
<dbReference type="Pfam" id="PF09721">
    <property type="entry name" value="Exosortase_EpsH"/>
    <property type="match status" value="1"/>
</dbReference>
<feature type="transmembrane region" description="Helical" evidence="8">
    <location>
        <begin position="86"/>
        <end position="104"/>
    </location>
</feature>
<dbReference type="Proteomes" id="UP000642144">
    <property type="component" value="Unassembled WGS sequence"/>
</dbReference>
<evidence type="ECO:0000256" key="4">
    <source>
        <dbReference type="ARBA" id="ARBA00022692"/>
    </source>
</evidence>
<keyword evidence="5 10" id="KW-0378">Hydrolase</keyword>
<evidence type="ECO:0000259" key="9">
    <source>
        <dbReference type="Pfam" id="PF11984"/>
    </source>
</evidence>
<gene>
    <name evidence="10" type="primary">xrtA</name>
    <name evidence="10" type="ORF">GTP69_01695</name>
</gene>
<dbReference type="EC" id="3.4.22.-" evidence="10"/>
<feature type="transmembrane region" description="Helical" evidence="8">
    <location>
        <begin position="226"/>
        <end position="253"/>
    </location>
</feature>
<protein>
    <submittedName>
        <fullName evidence="10">Exosortase A</fullName>
        <ecNumber evidence="10">3.4.22.-</ecNumber>
    </submittedName>
</protein>
<feature type="transmembrane region" description="Helical" evidence="8">
    <location>
        <begin position="265"/>
        <end position="286"/>
    </location>
</feature>
<feature type="transmembrane region" description="Helical" evidence="8">
    <location>
        <begin position="52"/>
        <end position="74"/>
    </location>
</feature>
<comment type="caution">
    <text evidence="10">The sequence shown here is derived from an EMBL/GenBank/DDBJ whole genome shotgun (WGS) entry which is preliminary data.</text>
</comment>
<dbReference type="InterPro" id="IPR013426">
    <property type="entry name" value="EpsH-like"/>
</dbReference>
<dbReference type="Pfam" id="PF11984">
    <property type="entry name" value="DUF3485"/>
    <property type="match status" value="1"/>
</dbReference>
<dbReference type="EMBL" id="WWCT01000001">
    <property type="protein sequence ID" value="MYN25113.1"/>
    <property type="molecule type" value="Genomic_DNA"/>
</dbReference>
<dbReference type="InterPro" id="IPR017540">
    <property type="entry name" value="Exosortase-1"/>
</dbReference>
<feature type="transmembrane region" description="Helical" evidence="8">
    <location>
        <begin position="311"/>
        <end position="333"/>
    </location>
</feature>
<evidence type="ECO:0000256" key="8">
    <source>
        <dbReference type="SAM" id="Phobius"/>
    </source>
</evidence>
<evidence type="ECO:0000256" key="6">
    <source>
        <dbReference type="ARBA" id="ARBA00022989"/>
    </source>
</evidence>
<dbReference type="InterPro" id="IPR026392">
    <property type="entry name" value="Exo/Archaeosortase_dom"/>
</dbReference>
<dbReference type="NCBIfam" id="TIGR02914">
    <property type="entry name" value="EpsI_fam"/>
    <property type="match status" value="1"/>
</dbReference>
<evidence type="ECO:0000313" key="10">
    <source>
        <dbReference type="EMBL" id="MYN25113.1"/>
    </source>
</evidence>
<keyword evidence="11" id="KW-1185">Reference proteome</keyword>
<dbReference type="RefSeq" id="WP_161053245.1">
    <property type="nucleotide sequence ID" value="NZ_WWCT01000001.1"/>
</dbReference>
<evidence type="ECO:0000256" key="2">
    <source>
        <dbReference type="ARBA" id="ARBA00022475"/>
    </source>
</evidence>
<feature type="transmembrane region" description="Helical" evidence="8">
    <location>
        <begin position="162"/>
        <end position="180"/>
    </location>
</feature>
<comment type="subcellular location">
    <subcellularLocation>
        <location evidence="1">Cell membrane</location>
        <topology evidence="1">Multi-pass membrane protein</topology>
    </subcellularLocation>
</comment>
<dbReference type="InterPro" id="IPR019127">
    <property type="entry name" value="Exosortase"/>
</dbReference>
<keyword evidence="2" id="KW-1003">Cell membrane</keyword>
<reference evidence="10 11" key="1">
    <citation type="submission" date="2019-12" db="EMBL/GenBank/DDBJ databases">
        <title>Novel species isolated from a subtropical stream in China.</title>
        <authorList>
            <person name="Lu H."/>
        </authorList>
    </citation>
    <scope>NUCLEOTIDE SEQUENCE [LARGE SCALE GENOMIC DNA]</scope>
    <source>
        <strain evidence="10 11">CY42W</strain>
    </source>
</reference>
<name>A0ABW9VU05_9BURK</name>
<sequence>MNAGRAALLSAPSPAAPSRPQPLLRHEHVWLAVVLVAMLAMHLPTVRSIVTLWLRSATFNHGFLILPVAGWLIWRQRAHVQGVAQRPWPAGLLLLTMLGAVWMLSEVANVQVLQQYCLVLMGIATVATVLGRALAAAIAFPLAYTLLAVPFGEVLMPALIDFTAHFTVTLLRLFGIPVFHENNFISLPSGNWAVADACSGLRYLIASVALGMLYAGVNYRSTRKRLVFIAISLVLPIIANGLRACMVVLIGHWSDMKLAAGIDHLIYGWIFFGMVMAMLFWCGVYWRDAELPPPAPAATAPTLPVTPPAQFAGMAIAVIVISAIWPLLAAYILRAPVDATPGPSLTLAAAPAPWHASAMRPGDWHMPHKGQPQRISRNYSDGRRTVSLQLTWYRHQYEGYELLAQVQRPVLSGVPQWEEVGARQRTVLIATRRLAIRESIEQSASDKLLVWRWYRQDGVELASPQMLKLMLAKAKLSGGNDGGAEVVLASAYDDQPATAETAMRDLLAAMLPAIDQGLRHVDR</sequence>